<gene>
    <name evidence="1" type="ordered locus">CA_C0964</name>
</gene>
<dbReference type="STRING" id="272562.CA_C0964"/>
<sequence length="148" mass="17883">MNYSEIIEDIIKENKWIKNIIGMDRIRCVKLVKEKGKLMVIVVSDKLKFPICSFVRKIMVSEGEVILFYDGEYFERVEKGEYNRYKDYLDMDEWNIIMRDNPTDRLVEENKVSDREKFYVELHETAKDYINGKYDKKCTDELNHIYNL</sequence>
<proteinExistence type="predicted"/>
<dbReference type="PATRIC" id="fig|272562.8.peg.1173"/>
<evidence type="ECO:0000313" key="1">
    <source>
        <dbReference type="EMBL" id="AAK78940.1"/>
    </source>
</evidence>
<dbReference type="EMBL" id="AE001437">
    <property type="protein sequence ID" value="AAK78940.1"/>
    <property type="molecule type" value="Genomic_DNA"/>
</dbReference>
<dbReference type="OrthoDB" id="1936804at2"/>
<dbReference type="Proteomes" id="UP000000814">
    <property type="component" value="Chromosome"/>
</dbReference>
<protein>
    <submittedName>
        <fullName evidence="1">Uncharacterized protein</fullName>
    </submittedName>
</protein>
<dbReference type="PIR" id="A97019">
    <property type="entry name" value="A97019"/>
</dbReference>
<keyword evidence="2" id="KW-1185">Reference proteome</keyword>
<dbReference type="AlphaFoldDB" id="Q97KF5"/>
<accession>Q97KF5</accession>
<dbReference type="RefSeq" id="WP_010964282.1">
    <property type="nucleotide sequence ID" value="NC_003030.1"/>
</dbReference>
<dbReference type="eggNOG" id="ENOG5030H78">
    <property type="taxonomic scope" value="Bacteria"/>
</dbReference>
<dbReference type="GeneID" id="44997474"/>
<evidence type="ECO:0000313" key="2">
    <source>
        <dbReference type="Proteomes" id="UP000000814"/>
    </source>
</evidence>
<dbReference type="KEGG" id="cac:CA_C0964"/>
<name>Q97KF5_CLOAB</name>
<dbReference type="HOGENOM" id="CLU_1755642_0_0_9"/>
<reference evidence="1 2" key="1">
    <citation type="journal article" date="2001" name="J. Bacteriol.">
        <title>Genome sequence and comparative analysis of the solvent-producing bacterium Clostridium acetobutylicum.</title>
        <authorList>
            <person name="Nolling J."/>
            <person name="Breton G."/>
            <person name="Omelchenko M.V."/>
            <person name="Makarova K.S."/>
            <person name="Zeng Q."/>
            <person name="Gibson R."/>
            <person name="Lee H.M."/>
            <person name="Dubois J."/>
            <person name="Qiu D."/>
            <person name="Hitti J."/>
            <person name="Wolf Y.I."/>
            <person name="Tatusov R.L."/>
            <person name="Sabathe F."/>
            <person name="Doucette-Stamm L."/>
            <person name="Soucaille P."/>
            <person name="Daly M.J."/>
            <person name="Bennett G.N."/>
            <person name="Koonin E.V."/>
            <person name="Smith D.R."/>
        </authorList>
    </citation>
    <scope>NUCLEOTIDE SEQUENCE [LARGE SCALE GENOMIC DNA]</scope>
    <source>
        <strain evidence="2">ATCC 824 / DSM 792 / JCM 1419 / LMG 5710 / VKM B-1787</strain>
    </source>
</reference>
<organism evidence="1 2">
    <name type="scientific">Clostridium acetobutylicum (strain ATCC 824 / DSM 792 / JCM 1419 / IAM 19013 / LMG 5710 / NBRC 13948 / NRRL B-527 / VKM B-1787 / 2291 / W)</name>
    <dbReference type="NCBI Taxonomy" id="272562"/>
    <lineage>
        <taxon>Bacteria</taxon>
        <taxon>Bacillati</taxon>
        <taxon>Bacillota</taxon>
        <taxon>Clostridia</taxon>
        <taxon>Eubacteriales</taxon>
        <taxon>Clostridiaceae</taxon>
        <taxon>Clostridium</taxon>
    </lineage>
</organism>